<accession>A0A2K8SY86</accession>
<evidence type="ECO:0000313" key="2">
    <source>
        <dbReference type="Proteomes" id="UP000232003"/>
    </source>
</evidence>
<dbReference type="EMBL" id="CP024785">
    <property type="protein sequence ID" value="AUB40340.1"/>
    <property type="molecule type" value="Genomic_DNA"/>
</dbReference>
<keyword evidence="2" id="KW-1185">Reference proteome</keyword>
<name>A0A2K8SY86_9NOSO</name>
<evidence type="ECO:0000313" key="1">
    <source>
        <dbReference type="EMBL" id="AUB40340.1"/>
    </source>
</evidence>
<proteinExistence type="predicted"/>
<sequence length="39" mass="4800">MRSDLIRCNQIWFFITCYAKNAYKIARIPYWARKIAFNL</sequence>
<reference evidence="1 2" key="1">
    <citation type="submission" date="2017-11" db="EMBL/GenBank/DDBJ databases">
        <title>Complete genome of a free-living desiccation-tolerant cyanobacterium and its photosynthetic adaptation to extreme terrestrial habitat.</title>
        <authorList>
            <person name="Shang J."/>
        </authorList>
    </citation>
    <scope>NUCLEOTIDE SEQUENCE [LARGE SCALE GENOMIC DNA]</scope>
    <source>
        <strain evidence="1 2">CCNUN1</strain>
    </source>
</reference>
<protein>
    <submittedName>
        <fullName evidence="1">Uncharacterized protein</fullName>
    </submittedName>
</protein>
<gene>
    <name evidence="1" type="ORF">COO91_06349</name>
</gene>
<dbReference type="Proteomes" id="UP000232003">
    <property type="component" value="Chromosome"/>
</dbReference>
<organism evidence="1 2">
    <name type="scientific">Nostoc flagelliforme CCNUN1</name>
    <dbReference type="NCBI Taxonomy" id="2038116"/>
    <lineage>
        <taxon>Bacteria</taxon>
        <taxon>Bacillati</taxon>
        <taxon>Cyanobacteriota</taxon>
        <taxon>Cyanophyceae</taxon>
        <taxon>Nostocales</taxon>
        <taxon>Nostocaceae</taxon>
        <taxon>Nostoc</taxon>
    </lineage>
</organism>
<dbReference type="AlphaFoldDB" id="A0A2K8SY86"/>
<dbReference type="KEGG" id="nfl:COO91_06349"/>